<evidence type="ECO:0000313" key="3">
    <source>
        <dbReference type="Proteomes" id="UP000000517"/>
    </source>
</evidence>
<reference evidence="3" key="2">
    <citation type="submission" date="2010-08" db="EMBL/GenBank/DDBJ databases">
        <title>Complete sequence of Fibrobacter succinogenes subsp. succinogenes S85.</title>
        <authorList>
            <person name="Durkin A.S."/>
            <person name="Nelson K.E."/>
            <person name="Morrison M."/>
            <person name="Forsberg C.W."/>
            <person name="Wilson D.B."/>
            <person name="Russell J.B."/>
            <person name="Cann I.K.O."/>
            <person name="Mackie R.I."/>
            <person name="White B.A."/>
        </authorList>
    </citation>
    <scope>NUCLEOTIDE SEQUENCE [LARGE SCALE GENOMIC DNA]</scope>
    <source>
        <strain evidence="3">ATCC 19169 / S85</strain>
    </source>
</reference>
<dbReference type="RefSeq" id="WP_012819944.1">
    <property type="nucleotide sequence ID" value="NC_013410.1"/>
</dbReference>
<protein>
    <submittedName>
        <fullName evidence="2">Putative lipoprotein</fullName>
    </submittedName>
</protein>
<dbReference type="HOGENOM" id="CLU_823230_0_0_0"/>
<dbReference type="AlphaFoldDB" id="C9RJ70"/>
<dbReference type="PROSITE" id="PS51257">
    <property type="entry name" value="PROKAR_LIPOPROTEIN"/>
    <property type="match status" value="1"/>
</dbReference>
<evidence type="ECO:0000313" key="4">
    <source>
        <dbReference type="Proteomes" id="UP000001497"/>
    </source>
</evidence>
<dbReference type="EMBL" id="CP001792">
    <property type="protein sequence ID" value="ACX73714.1"/>
    <property type="molecule type" value="Genomic_DNA"/>
</dbReference>
<proteinExistence type="predicted"/>
<reference evidence="1 4" key="1">
    <citation type="submission" date="2009-10" db="EMBL/GenBank/DDBJ databases">
        <title>Complete sequence of Fibrobacter succinogenes subsp. succinogenes S85.</title>
        <authorList>
            <consortium name="US DOE Joint Genome Institute"/>
            <person name="Lucas S."/>
            <person name="Copeland A."/>
            <person name="Lapidus A."/>
            <person name="Glavina del Rio T."/>
            <person name="Tice H."/>
            <person name="Bruce D."/>
            <person name="Goodwin L."/>
            <person name="Pitluck S."/>
            <person name="Chertkov O."/>
            <person name="Detter J.C."/>
            <person name="Han C."/>
            <person name="Tapia R."/>
            <person name="Larimer F."/>
            <person name="Land M."/>
            <person name="Hauser L."/>
            <person name="Kyrpides N."/>
            <person name="Mikhailova N."/>
            <person name="Weimer P.J."/>
            <person name="Stevenson D.M."/>
            <person name="Boyum J."/>
            <person name="Brumm P.I."/>
            <person name="Mead D."/>
        </authorList>
    </citation>
    <scope>NUCLEOTIDE SEQUENCE [LARGE SCALE GENOMIC DNA]</scope>
    <source>
        <strain evidence="4">ATCC 19169 / S85</strain>
        <strain evidence="1">S85</strain>
    </source>
</reference>
<dbReference type="OrthoDB" id="9809953at2"/>
<keyword evidence="4" id="KW-1185">Reference proteome</keyword>
<dbReference type="Proteomes" id="UP000000517">
    <property type="component" value="Chromosome"/>
</dbReference>
<dbReference type="EMBL" id="CP002158">
    <property type="protein sequence ID" value="ADL27063.1"/>
    <property type="molecule type" value="Genomic_DNA"/>
</dbReference>
<sequence>MDLLKKLSAIAALAIACPASDFGYFSQHDAGQEVFSFLSTFDSPRNAALEKSASALPTTDPTVVQLNPAAILMPEGKKRVAEAHWQTGEFADNQGTLSYTTQFEKFILQFSYNWISYGTITGYDEYGDENGSEYKPFSQLATLSVAYPMKHIRVGATIKFASDKLTGDNEDQTAMAAAFDWGLTWVSDSKNYGFSFVARDFGAMLRGYVKEDADDTYPLSQTFAISGFMKPRSVPRLTLFAETDFPRYAEPDLNLGAEYALGEFFRIRAGFTRTWLDITRDIKELANSSSRPDETNEARIFSLGLGYASDLFAVDYAFSYLAQSLGFEHRLGLRVEF</sequence>
<evidence type="ECO:0000313" key="2">
    <source>
        <dbReference type="EMBL" id="ADL27063.1"/>
    </source>
</evidence>
<evidence type="ECO:0000313" key="1">
    <source>
        <dbReference type="EMBL" id="ACX73714.1"/>
    </source>
</evidence>
<reference evidence="2" key="3">
    <citation type="submission" date="2010-08" db="EMBL/GenBank/DDBJ databases">
        <authorList>
            <person name="Durkin A.S."/>
            <person name="Nelson K.E."/>
            <person name="Morrison M."/>
            <person name="Forsberg C.W."/>
            <person name="Wilson D.B."/>
            <person name="Russell J.B."/>
            <person name="Cann I.K.O."/>
            <person name="Mackie R.I."/>
            <person name="White B.A."/>
        </authorList>
    </citation>
    <scope>NUCLEOTIDE SEQUENCE</scope>
    <source>
        <strain evidence="2">S85</strain>
    </source>
</reference>
<dbReference type="KEGG" id="fsc:FSU_0501"/>
<accession>C9RJ70</accession>
<dbReference type="KEGG" id="fsu:Fisuc_0100"/>
<dbReference type="STRING" id="59374.FSU_0501"/>
<keyword evidence="2" id="KW-0449">Lipoprotein</keyword>
<organism evidence="2 3">
    <name type="scientific">Fibrobacter succinogenes (strain ATCC 19169 / S85)</name>
    <dbReference type="NCBI Taxonomy" id="59374"/>
    <lineage>
        <taxon>Bacteria</taxon>
        <taxon>Pseudomonadati</taxon>
        <taxon>Fibrobacterota</taxon>
        <taxon>Fibrobacteria</taxon>
        <taxon>Fibrobacterales</taxon>
        <taxon>Fibrobacteraceae</taxon>
        <taxon>Fibrobacter</taxon>
    </lineage>
</organism>
<name>C9RJ70_FIBSS</name>
<gene>
    <name evidence="1" type="ordered locus">Fisuc_0100</name>
    <name evidence="2" type="ordered locus">FSU_0501</name>
</gene>
<dbReference type="Proteomes" id="UP000001497">
    <property type="component" value="Chromosome"/>
</dbReference>